<feature type="region of interest" description="Disordered" evidence="1">
    <location>
        <begin position="108"/>
        <end position="161"/>
    </location>
</feature>
<proteinExistence type="predicted"/>
<reference evidence="2" key="1">
    <citation type="submission" date="2020-05" db="EMBL/GenBank/DDBJ databases">
        <authorList>
            <person name="Chiriac C."/>
            <person name="Salcher M."/>
            <person name="Ghai R."/>
            <person name="Kavagutti S V."/>
        </authorList>
    </citation>
    <scope>NUCLEOTIDE SEQUENCE</scope>
</reference>
<name>A0A6J7C8S8_9ZZZZ</name>
<dbReference type="EMBL" id="CAFBIY010000323">
    <property type="protein sequence ID" value="CAB4853731.1"/>
    <property type="molecule type" value="Genomic_DNA"/>
</dbReference>
<evidence type="ECO:0000313" key="2">
    <source>
        <dbReference type="EMBL" id="CAB4853731.1"/>
    </source>
</evidence>
<evidence type="ECO:0000256" key="1">
    <source>
        <dbReference type="SAM" id="MobiDB-lite"/>
    </source>
</evidence>
<dbReference type="AlphaFoldDB" id="A0A6J7C8S8"/>
<protein>
    <submittedName>
        <fullName evidence="2">Unannotated protein</fullName>
    </submittedName>
</protein>
<gene>
    <name evidence="2" type="ORF">UFOPK3267_03269</name>
</gene>
<sequence length="161" mass="17648">MPIQRGLDVLLTEREPDLAQVTRVRPQHLDLSGGETGSEHEPIEAVDLHRSGKLGEKCALHLIPGGVRHVGTLGHLHADIVQPHTRLRQIEVERTLVDGPETEVVEQGQQVGDRDGTTGAIHTKAPLAGPGFGEVHHRRVGRGRRRVRGSARQAIDDREID</sequence>
<organism evidence="2">
    <name type="scientific">freshwater metagenome</name>
    <dbReference type="NCBI Taxonomy" id="449393"/>
    <lineage>
        <taxon>unclassified sequences</taxon>
        <taxon>metagenomes</taxon>
        <taxon>ecological metagenomes</taxon>
    </lineage>
</organism>
<accession>A0A6J7C8S8</accession>
<feature type="compositionally biased region" description="Basic residues" evidence="1">
    <location>
        <begin position="136"/>
        <end position="149"/>
    </location>
</feature>